<reference evidence="7" key="2">
    <citation type="submission" date="2009-11" db="EMBL/GenBank/DDBJ databases">
        <title>The Genome Sequence of Allomyces macrogynus strain ATCC 38327.</title>
        <authorList>
            <consortium name="The Broad Institute Genome Sequencing Platform"/>
            <person name="Russ C."/>
            <person name="Cuomo C."/>
            <person name="Shea T."/>
            <person name="Young S.K."/>
            <person name="Zeng Q."/>
            <person name="Koehrsen M."/>
            <person name="Haas B."/>
            <person name="Borodovsky M."/>
            <person name="Guigo R."/>
            <person name="Alvarado L."/>
            <person name="Berlin A."/>
            <person name="Borenstein D."/>
            <person name="Chen Z."/>
            <person name="Engels R."/>
            <person name="Freedman E."/>
            <person name="Gellesch M."/>
            <person name="Goldberg J."/>
            <person name="Griggs A."/>
            <person name="Gujja S."/>
            <person name="Heiman D."/>
            <person name="Hepburn T."/>
            <person name="Howarth C."/>
            <person name="Jen D."/>
            <person name="Larson L."/>
            <person name="Lewis B."/>
            <person name="Mehta T."/>
            <person name="Park D."/>
            <person name="Pearson M."/>
            <person name="Roberts A."/>
            <person name="Saif S."/>
            <person name="Shenoy N."/>
            <person name="Sisk P."/>
            <person name="Stolte C."/>
            <person name="Sykes S."/>
            <person name="Walk T."/>
            <person name="White J."/>
            <person name="Yandava C."/>
            <person name="Burger G."/>
            <person name="Gray M.W."/>
            <person name="Holland P.W.H."/>
            <person name="King N."/>
            <person name="Lang F.B.F."/>
            <person name="Roger A.J."/>
            <person name="Ruiz-Trillo I."/>
            <person name="Lander E."/>
            <person name="Nusbaum C."/>
        </authorList>
    </citation>
    <scope>NUCLEOTIDE SEQUENCE [LARGE SCALE GENOMIC DNA]</scope>
    <source>
        <strain evidence="7">ATCC 38327</strain>
    </source>
</reference>
<comment type="similarity">
    <text evidence="1">Belongs to the NAC-alpha family.</text>
</comment>
<feature type="domain" description="NAC-A/B" evidence="5">
    <location>
        <begin position="63"/>
        <end position="128"/>
    </location>
</feature>
<dbReference type="EMBL" id="GG745394">
    <property type="protein sequence ID" value="KNE73306.1"/>
    <property type="molecule type" value="Genomic_DNA"/>
</dbReference>
<feature type="region of interest" description="Disordered" evidence="4">
    <location>
        <begin position="153"/>
        <end position="182"/>
    </location>
</feature>
<dbReference type="STRING" id="578462.A0A0L0TF64"/>
<evidence type="ECO:0000259" key="5">
    <source>
        <dbReference type="PROSITE" id="PS51151"/>
    </source>
</evidence>
<dbReference type="Gene3D" id="2.20.70.30">
    <property type="entry name" value="Nascent polypeptide-associated complex domain"/>
    <property type="match status" value="1"/>
</dbReference>
<organism evidence="6 7">
    <name type="scientific">Allomyces macrogynus (strain ATCC 38327)</name>
    <name type="common">Allomyces javanicus var. macrogynus</name>
    <dbReference type="NCBI Taxonomy" id="578462"/>
    <lineage>
        <taxon>Eukaryota</taxon>
        <taxon>Fungi</taxon>
        <taxon>Fungi incertae sedis</taxon>
        <taxon>Blastocladiomycota</taxon>
        <taxon>Blastocladiomycetes</taxon>
        <taxon>Blastocladiales</taxon>
        <taxon>Blastocladiaceae</taxon>
        <taxon>Allomyces</taxon>
    </lineage>
</organism>
<sequence>MPKNKQQQPAAAAAPAADATVEDVPETETRVTEAIGETTHIDEATIKRATELVREQARALDKTRGERKARKVFEGLGLVPVDGITRVVFKRPRNELIIIAEPEVYKSANADVYIVHGVATMGNGNLSPQAMMAERMARQQHAQMLRQAAAGGHAGHVHDENCNHGHAHDEEAPEAVPESAADETEFNAADIELVMNQGNVSREKAIEALRKNKGDAVNALTELTV</sequence>
<feature type="compositionally biased region" description="Low complexity" evidence="4">
    <location>
        <begin position="1"/>
        <end position="19"/>
    </location>
</feature>
<evidence type="ECO:0000313" key="6">
    <source>
        <dbReference type="EMBL" id="KNE73306.1"/>
    </source>
</evidence>
<dbReference type="CDD" id="cd14278">
    <property type="entry name" value="UBA_NAC_like"/>
    <property type="match status" value="1"/>
</dbReference>
<dbReference type="Pfam" id="PF01849">
    <property type="entry name" value="NAC"/>
    <property type="match status" value="1"/>
</dbReference>
<dbReference type="CDD" id="cd22054">
    <property type="entry name" value="NAC_NACA"/>
    <property type="match status" value="1"/>
</dbReference>
<dbReference type="Proteomes" id="UP000054350">
    <property type="component" value="Unassembled WGS sequence"/>
</dbReference>
<dbReference type="OrthoDB" id="1875589at2759"/>
<reference evidence="6 7" key="1">
    <citation type="submission" date="2009-11" db="EMBL/GenBank/DDBJ databases">
        <title>Annotation of Allomyces macrogynus ATCC 38327.</title>
        <authorList>
            <consortium name="The Broad Institute Genome Sequencing Platform"/>
            <person name="Russ C."/>
            <person name="Cuomo C."/>
            <person name="Burger G."/>
            <person name="Gray M.W."/>
            <person name="Holland P.W.H."/>
            <person name="King N."/>
            <person name="Lang F.B.F."/>
            <person name="Roger A.J."/>
            <person name="Ruiz-Trillo I."/>
            <person name="Young S.K."/>
            <person name="Zeng Q."/>
            <person name="Gargeya S."/>
            <person name="Fitzgerald M."/>
            <person name="Haas B."/>
            <person name="Abouelleil A."/>
            <person name="Alvarado L."/>
            <person name="Arachchi H.M."/>
            <person name="Berlin A."/>
            <person name="Chapman S.B."/>
            <person name="Gearin G."/>
            <person name="Goldberg J."/>
            <person name="Griggs A."/>
            <person name="Gujja S."/>
            <person name="Hansen M."/>
            <person name="Heiman D."/>
            <person name="Howarth C."/>
            <person name="Larimer J."/>
            <person name="Lui A."/>
            <person name="MacDonald P.J.P."/>
            <person name="McCowen C."/>
            <person name="Montmayeur A."/>
            <person name="Murphy C."/>
            <person name="Neiman D."/>
            <person name="Pearson M."/>
            <person name="Priest M."/>
            <person name="Roberts A."/>
            <person name="Saif S."/>
            <person name="Shea T."/>
            <person name="Sisk P."/>
            <person name="Stolte C."/>
            <person name="Sykes S."/>
            <person name="Wortman J."/>
            <person name="Nusbaum C."/>
            <person name="Birren B."/>
        </authorList>
    </citation>
    <scope>NUCLEOTIDE SEQUENCE [LARGE SCALE GENOMIC DNA]</scope>
    <source>
        <strain evidence="6 7">ATCC 38327</strain>
    </source>
</reference>
<dbReference type="InterPro" id="IPR044034">
    <property type="entry name" value="NAC-like_UBA"/>
</dbReference>
<proteinExistence type="inferred from homology"/>
<dbReference type="Pfam" id="PF19026">
    <property type="entry name" value="UBA_HYPK"/>
    <property type="match status" value="1"/>
</dbReference>
<evidence type="ECO:0000256" key="4">
    <source>
        <dbReference type="SAM" id="MobiDB-lite"/>
    </source>
</evidence>
<feature type="compositionally biased region" description="Basic and acidic residues" evidence="4">
    <location>
        <begin position="156"/>
        <end position="170"/>
    </location>
</feature>
<protein>
    <recommendedName>
        <fullName evidence="2">Nascent polypeptide-associated complex subunit alpha</fullName>
    </recommendedName>
    <alternativeName>
        <fullName evidence="3">Alpha-NAC</fullName>
    </alternativeName>
</protein>
<dbReference type="PANTHER" id="PTHR21713">
    <property type="entry name" value="NASCENT POLYPEPTIDE ASSOCIATED COMPLEX ALPHA SUBUNIT-RELATED"/>
    <property type="match status" value="1"/>
</dbReference>
<dbReference type="InterPro" id="IPR016641">
    <property type="entry name" value="EGD2/NACA0like"/>
</dbReference>
<dbReference type="InterPro" id="IPR038187">
    <property type="entry name" value="NAC_A/B_dom_sf"/>
</dbReference>
<accession>A0A0L0TF64</accession>
<dbReference type="InterPro" id="IPR002715">
    <property type="entry name" value="Nas_poly-pep-assoc_cplx_dom"/>
</dbReference>
<gene>
    <name evidence="6" type="ORF">AMAG_17474</name>
</gene>
<evidence type="ECO:0000256" key="3">
    <source>
        <dbReference type="ARBA" id="ARBA00030300"/>
    </source>
</evidence>
<dbReference type="PIRSF" id="PIRSF015901">
    <property type="entry name" value="NAC_alpha"/>
    <property type="match status" value="1"/>
</dbReference>
<feature type="region of interest" description="Disordered" evidence="4">
    <location>
        <begin position="1"/>
        <end position="29"/>
    </location>
</feature>
<dbReference type="eggNOG" id="KOG2239">
    <property type="taxonomic scope" value="Eukaryota"/>
</dbReference>
<dbReference type="Gene3D" id="1.10.8.10">
    <property type="entry name" value="DNA helicase RuvA subunit, C-terminal domain"/>
    <property type="match status" value="1"/>
</dbReference>
<evidence type="ECO:0000256" key="2">
    <source>
        <dbReference type="ARBA" id="ARBA00014437"/>
    </source>
</evidence>
<dbReference type="PROSITE" id="PS51151">
    <property type="entry name" value="NAC_AB"/>
    <property type="match status" value="1"/>
</dbReference>
<dbReference type="SMART" id="SM01407">
    <property type="entry name" value="NAC"/>
    <property type="match status" value="1"/>
</dbReference>
<keyword evidence="7" id="KW-1185">Reference proteome</keyword>
<evidence type="ECO:0000313" key="7">
    <source>
        <dbReference type="Proteomes" id="UP000054350"/>
    </source>
</evidence>
<evidence type="ECO:0000256" key="1">
    <source>
        <dbReference type="ARBA" id="ARBA00009882"/>
    </source>
</evidence>
<dbReference type="GO" id="GO:0005854">
    <property type="term" value="C:nascent polypeptide-associated complex"/>
    <property type="evidence" value="ECO:0007669"/>
    <property type="project" value="InterPro"/>
</dbReference>
<dbReference type="AlphaFoldDB" id="A0A0L0TF64"/>
<dbReference type="VEuPathDB" id="FungiDB:AMAG_17474"/>
<name>A0A0L0TF64_ALLM3</name>